<dbReference type="EMBL" id="JAAXOQ010000015">
    <property type="protein sequence ID" value="NKY19219.1"/>
    <property type="molecule type" value="Genomic_DNA"/>
</dbReference>
<dbReference type="Gene3D" id="3.40.109.10">
    <property type="entry name" value="NADH Oxidase"/>
    <property type="match status" value="1"/>
</dbReference>
<reference evidence="1 2" key="1">
    <citation type="submission" date="2020-04" db="EMBL/GenBank/DDBJ databases">
        <title>MicrobeNet Type strains.</title>
        <authorList>
            <person name="Nicholson A.C."/>
        </authorList>
    </citation>
    <scope>NUCLEOTIDE SEQUENCE [LARGE SCALE GENOMIC DNA]</scope>
    <source>
        <strain evidence="1 2">DSM 44113</strain>
    </source>
</reference>
<keyword evidence="2" id="KW-1185">Reference proteome</keyword>
<evidence type="ECO:0000313" key="2">
    <source>
        <dbReference type="Proteomes" id="UP000582646"/>
    </source>
</evidence>
<dbReference type="Proteomes" id="UP000582646">
    <property type="component" value="Unassembled WGS sequence"/>
</dbReference>
<dbReference type="InterPro" id="IPR000415">
    <property type="entry name" value="Nitroreductase-like"/>
</dbReference>
<name>A0A846X4H3_9ACTN</name>
<evidence type="ECO:0008006" key="3">
    <source>
        <dbReference type="Google" id="ProtNLM"/>
    </source>
</evidence>
<dbReference type="GO" id="GO:0016491">
    <property type="term" value="F:oxidoreductase activity"/>
    <property type="evidence" value="ECO:0007669"/>
    <property type="project" value="InterPro"/>
</dbReference>
<comment type="caution">
    <text evidence="1">The sequence shown here is derived from an EMBL/GenBank/DDBJ whole genome shotgun (WGS) entry which is preliminary data.</text>
</comment>
<organism evidence="1 2">
    <name type="scientific">Tsukamurella spumae</name>
    <dbReference type="NCBI Taxonomy" id="44753"/>
    <lineage>
        <taxon>Bacteria</taxon>
        <taxon>Bacillati</taxon>
        <taxon>Actinomycetota</taxon>
        <taxon>Actinomycetes</taxon>
        <taxon>Mycobacteriales</taxon>
        <taxon>Tsukamurellaceae</taxon>
        <taxon>Tsukamurella</taxon>
    </lineage>
</organism>
<dbReference type="SUPFAM" id="SSF55469">
    <property type="entry name" value="FMN-dependent nitroreductase-like"/>
    <property type="match status" value="1"/>
</dbReference>
<gene>
    <name evidence="1" type="ORF">HF999_12655</name>
</gene>
<accession>A0A846X4H3</accession>
<evidence type="ECO:0000313" key="1">
    <source>
        <dbReference type="EMBL" id="NKY19219.1"/>
    </source>
</evidence>
<protein>
    <recommendedName>
        <fullName evidence="3">Nitroreductase domain-containing protein</fullName>
    </recommendedName>
</protein>
<dbReference type="RefSeq" id="WP_168546213.1">
    <property type="nucleotide sequence ID" value="NZ_BAAAKS010000008.1"/>
</dbReference>
<proteinExistence type="predicted"/>
<sequence length="83" mass="9141">MGPDASVIVVTLQALSIGFDAHQFRAFDREAVEVEFGVPREWEVSTMTAFGVAAHAPGELPGVSRDRRSRDEVRWARVSAERG</sequence>
<dbReference type="AlphaFoldDB" id="A0A846X4H3"/>